<feature type="transmembrane region" description="Helical" evidence="2">
    <location>
        <begin position="203"/>
        <end position="228"/>
    </location>
</feature>
<feature type="transmembrane region" description="Helical" evidence="2">
    <location>
        <begin position="248"/>
        <end position="270"/>
    </location>
</feature>
<accession>A0ABU1FVT6</accession>
<dbReference type="PANTHER" id="PTHR30590">
    <property type="entry name" value="INNER MEMBRANE PROTEIN"/>
    <property type="match status" value="1"/>
</dbReference>
<dbReference type="RefSeq" id="WP_310538165.1">
    <property type="nucleotide sequence ID" value="NZ_BAAAOC010000007.1"/>
</dbReference>
<sequence length="389" mass="42947">MVSTQARGLTRLYALDVARAVAVFGMIIVNVGPYTTEGWASWIIRALNGRASILFVILAGIGVTFLARRSLTKGITRRSTLLWRGLLLLALGLGLQALDHDVNVILPVYAALFFLAAFVVKMPTRWLFWSAMASTFLGPIIWILARQQTKFHIDPAELGDSPFEIVAAIVVSGPYPLLVWIAPFFLGVWLGRQPLGSIRVQRRLMIGGLIAGFGAFGLSRILIAFLGHPDMSTVGWDRLISAVGHSQMPLWLISSCGTAVAVLGMLLLVVPKLNQRIRLLVAVGQMPLTAYTAHLLIIALIVRPGPATPEMGVLVSCLIMLGLIAFAVVWVANLRYGPLEMVLRRPPRMLQVPYRMPERHRRREHAKPYPRRRKLESAPDEDPDPVVNP</sequence>
<feature type="transmembrane region" description="Helical" evidence="2">
    <location>
        <begin position="277"/>
        <end position="301"/>
    </location>
</feature>
<protein>
    <submittedName>
        <fullName evidence="4">DUF418 domain-containing protein</fullName>
    </submittedName>
</protein>
<feature type="transmembrane region" description="Helical" evidence="2">
    <location>
        <begin position="51"/>
        <end position="69"/>
    </location>
</feature>
<feature type="transmembrane region" description="Helical" evidence="2">
    <location>
        <begin position="165"/>
        <end position="191"/>
    </location>
</feature>
<dbReference type="Proteomes" id="UP001260872">
    <property type="component" value="Unassembled WGS sequence"/>
</dbReference>
<dbReference type="InterPro" id="IPR052529">
    <property type="entry name" value="Bact_Transport_Assoc"/>
</dbReference>
<feature type="transmembrane region" description="Helical" evidence="2">
    <location>
        <begin position="12"/>
        <end position="31"/>
    </location>
</feature>
<feature type="transmembrane region" description="Helical" evidence="2">
    <location>
        <begin position="127"/>
        <end position="145"/>
    </location>
</feature>
<name>A0ABU1FVT6_9MICC</name>
<keyword evidence="2" id="KW-1133">Transmembrane helix</keyword>
<proteinExistence type="predicted"/>
<feature type="transmembrane region" description="Helical" evidence="2">
    <location>
        <begin position="104"/>
        <end position="120"/>
    </location>
</feature>
<evidence type="ECO:0000256" key="2">
    <source>
        <dbReference type="SAM" id="Phobius"/>
    </source>
</evidence>
<evidence type="ECO:0000259" key="3">
    <source>
        <dbReference type="Pfam" id="PF04235"/>
    </source>
</evidence>
<feature type="transmembrane region" description="Helical" evidence="2">
    <location>
        <begin position="313"/>
        <end position="336"/>
    </location>
</feature>
<feature type="compositionally biased region" description="Basic residues" evidence="1">
    <location>
        <begin position="358"/>
        <end position="374"/>
    </location>
</feature>
<evidence type="ECO:0000256" key="1">
    <source>
        <dbReference type="SAM" id="MobiDB-lite"/>
    </source>
</evidence>
<keyword evidence="2" id="KW-0472">Membrane</keyword>
<feature type="region of interest" description="Disordered" evidence="1">
    <location>
        <begin position="354"/>
        <end position="389"/>
    </location>
</feature>
<evidence type="ECO:0000313" key="5">
    <source>
        <dbReference type="Proteomes" id="UP001260872"/>
    </source>
</evidence>
<dbReference type="PANTHER" id="PTHR30590:SF3">
    <property type="entry name" value="HYPOTHETICAL MEMBRANE SPANNING PROTEIN"/>
    <property type="match status" value="1"/>
</dbReference>
<reference evidence="5" key="1">
    <citation type="submission" date="2023-07" db="EMBL/GenBank/DDBJ databases">
        <title>Description of three actinobacteria isolated from air of manufacturing shop in a pharmaceutical factory.</title>
        <authorList>
            <person name="Zhang D.-F."/>
        </authorList>
    </citation>
    <scope>NUCLEOTIDE SEQUENCE [LARGE SCALE GENOMIC DNA]</scope>
    <source>
        <strain evidence="5">CCTCC AB 207010</strain>
    </source>
</reference>
<keyword evidence="2" id="KW-0812">Transmembrane</keyword>
<feature type="compositionally biased region" description="Acidic residues" evidence="1">
    <location>
        <begin position="378"/>
        <end position="389"/>
    </location>
</feature>
<evidence type="ECO:0000313" key="4">
    <source>
        <dbReference type="EMBL" id="MDR5712794.1"/>
    </source>
</evidence>
<organism evidence="4 5">
    <name type="scientific">Nesterenkonia flava</name>
    <dbReference type="NCBI Taxonomy" id="469799"/>
    <lineage>
        <taxon>Bacteria</taxon>
        <taxon>Bacillati</taxon>
        <taxon>Actinomycetota</taxon>
        <taxon>Actinomycetes</taxon>
        <taxon>Micrococcales</taxon>
        <taxon>Micrococcaceae</taxon>
        <taxon>Nesterenkonia</taxon>
    </lineage>
</organism>
<feature type="domain" description="DUF418" evidence="3">
    <location>
        <begin position="231"/>
        <end position="345"/>
    </location>
</feature>
<comment type="caution">
    <text evidence="4">The sequence shown here is derived from an EMBL/GenBank/DDBJ whole genome shotgun (WGS) entry which is preliminary data.</text>
</comment>
<keyword evidence="5" id="KW-1185">Reference proteome</keyword>
<dbReference type="EMBL" id="JAVKGT010000037">
    <property type="protein sequence ID" value="MDR5712794.1"/>
    <property type="molecule type" value="Genomic_DNA"/>
</dbReference>
<dbReference type="InterPro" id="IPR007349">
    <property type="entry name" value="DUF418"/>
</dbReference>
<feature type="transmembrane region" description="Helical" evidence="2">
    <location>
        <begin position="81"/>
        <end position="98"/>
    </location>
</feature>
<dbReference type="Pfam" id="PF04235">
    <property type="entry name" value="DUF418"/>
    <property type="match status" value="1"/>
</dbReference>
<gene>
    <name evidence="4" type="ORF">RH857_11750</name>
</gene>